<dbReference type="GO" id="GO:0035494">
    <property type="term" value="P:SNARE complex disassembly"/>
    <property type="evidence" value="ECO:0007669"/>
    <property type="project" value="InterPro"/>
</dbReference>
<comment type="function">
    <text evidence="4">Required for vesicle-mediated transport. Catalyzes the fusion of transport vesicles within the Golgi cisternae. Is also required for transport from the endoplasmic reticulum to the Golgi stack. Seems to function as a fusion protein required for the delivery of cargo proteins to all compartments of the Golgi stack independent of vesicle origin.</text>
</comment>
<comment type="subcellular location">
    <subcellularLocation>
        <location evidence="4">Cytoplasm</location>
    </subcellularLocation>
</comment>
<feature type="non-terminal residue" evidence="6">
    <location>
        <position position="1"/>
    </location>
</feature>
<evidence type="ECO:0000256" key="2">
    <source>
        <dbReference type="ARBA" id="ARBA00022927"/>
    </source>
</evidence>
<evidence type="ECO:0000256" key="3">
    <source>
        <dbReference type="RuleBase" id="RU003651"/>
    </source>
</evidence>
<feature type="non-terminal residue" evidence="6">
    <location>
        <position position="255"/>
    </location>
</feature>
<comment type="caution">
    <text evidence="6">The sequence shown here is derived from an EMBL/GenBank/DDBJ whole genome shotgun (WGS) entry which is preliminary data.</text>
</comment>
<dbReference type="InterPro" id="IPR041569">
    <property type="entry name" value="AAA_lid_3"/>
</dbReference>
<dbReference type="GO" id="GO:0005524">
    <property type="term" value="F:ATP binding"/>
    <property type="evidence" value="ECO:0007669"/>
    <property type="project" value="UniProtKB-UniRule"/>
</dbReference>
<dbReference type="FunFam" id="1.10.8.60:FF:000115">
    <property type="entry name" value="N-ethylmaleimide-sensitive fusion protein, putative"/>
    <property type="match status" value="1"/>
</dbReference>
<gene>
    <name evidence="6" type="ORF">B4U80_04322</name>
</gene>
<dbReference type="EMBL" id="NCKV01036433">
    <property type="protein sequence ID" value="RWS18658.1"/>
    <property type="molecule type" value="Genomic_DNA"/>
</dbReference>
<keyword evidence="4" id="KW-0479">Metal-binding</keyword>
<evidence type="ECO:0000256" key="4">
    <source>
        <dbReference type="RuleBase" id="RU367045"/>
    </source>
</evidence>
<keyword evidence="3" id="KW-0547">Nucleotide-binding</keyword>
<dbReference type="GO" id="GO:0046872">
    <property type="term" value="F:metal ion binding"/>
    <property type="evidence" value="ECO:0007669"/>
    <property type="project" value="UniProtKB-UniRule"/>
</dbReference>
<evidence type="ECO:0000259" key="5">
    <source>
        <dbReference type="SMART" id="SM00382"/>
    </source>
</evidence>
<keyword evidence="2 4" id="KW-0653">Protein transport</keyword>
<dbReference type="Pfam" id="PF17862">
    <property type="entry name" value="AAA_lid_3"/>
    <property type="match status" value="1"/>
</dbReference>
<dbReference type="GO" id="GO:0016887">
    <property type="term" value="F:ATP hydrolysis activity"/>
    <property type="evidence" value="ECO:0007669"/>
    <property type="project" value="InterPro"/>
</dbReference>
<dbReference type="GO" id="GO:0005795">
    <property type="term" value="C:Golgi stack"/>
    <property type="evidence" value="ECO:0007669"/>
    <property type="project" value="TreeGrafter"/>
</dbReference>
<dbReference type="InterPro" id="IPR003593">
    <property type="entry name" value="AAA+_ATPase"/>
</dbReference>
<feature type="domain" description="AAA+ ATPase" evidence="5">
    <location>
        <begin position="1"/>
        <end position="144"/>
    </location>
</feature>
<sequence>ILLYGVPGTGKSLIASKLKDMVNTSKTKIVNGPEILSKFVGQSEENIRHLFADAEKEKEEKGSKSGLHLIIFDEIDAICRQRGSSSGSGYVYDGIVNQLLCKFDGVEKLDNILIIGTTNRIDLIDEALLRAGRFDIKIEVPLPNYEGRKQIFEIHTKKYKESGKLGEDVDLDYLVSKARNYSGAEIKDVVKFAAAYANEKIVTIDDTVQFDIQANEKFVIQKIEFDRAMEDVIPSFGSNERRIKNMINRSVRTLM</sequence>
<dbReference type="GO" id="GO:0006891">
    <property type="term" value="P:intra-Golgi vesicle-mediated transport"/>
    <property type="evidence" value="ECO:0007669"/>
    <property type="project" value="TreeGrafter"/>
</dbReference>
<proteinExistence type="inferred from homology"/>
<dbReference type="OrthoDB" id="9982946at2759"/>
<dbReference type="GO" id="GO:0043001">
    <property type="term" value="P:Golgi to plasma membrane protein transport"/>
    <property type="evidence" value="ECO:0007669"/>
    <property type="project" value="TreeGrafter"/>
</dbReference>
<keyword evidence="7" id="KW-1185">Reference proteome</keyword>
<dbReference type="SMART" id="SM00382">
    <property type="entry name" value="AAA"/>
    <property type="match status" value="1"/>
</dbReference>
<reference evidence="6 7" key="1">
    <citation type="journal article" date="2018" name="Gigascience">
        <title>Genomes of trombidid mites reveal novel predicted allergens and laterally-transferred genes associated with secondary metabolism.</title>
        <authorList>
            <person name="Dong X."/>
            <person name="Chaisiri K."/>
            <person name="Xia D."/>
            <person name="Armstrong S.D."/>
            <person name="Fang Y."/>
            <person name="Donnelly M.J."/>
            <person name="Kadowaki T."/>
            <person name="McGarry J.W."/>
            <person name="Darby A.C."/>
            <person name="Makepeace B.L."/>
        </authorList>
    </citation>
    <scope>NUCLEOTIDE SEQUENCE [LARGE SCALE GENOMIC DNA]</scope>
    <source>
        <strain evidence="6">UoL-UT</strain>
    </source>
</reference>
<dbReference type="AlphaFoldDB" id="A0A443RTZ8"/>
<protein>
    <recommendedName>
        <fullName evidence="4">Vesicle-fusing ATPase</fullName>
        <ecNumber evidence="4">3.6.4.6</ecNumber>
    </recommendedName>
</protein>
<evidence type="ECO:0000256" key="1">
    <source>
        <dbReference type="ARBA" id="ARBA00022448"/>
    </source>
</evidence>
<dbReference type="Gene3D" id="1.10.8.60">
    <property type="match status" value="1"/>
</dbReference>
<accession>A0A443RTZ8</accession>
<dbReference type="EC" id="3.6.4.6" evidence="4"/>
<dbReference type="Pfam" id="PF00004">
    <property type="entry name" value="AAA"/>
    <property type="match status" value="1"/>
</dbReference>
<dbReference type="Gene3D" id="3.40.50.300">
    <property type="entry name" value="P-loop containing nucleotide triphosphate hydrolases"/>
    <property type="match status" value="1"/>
</dbReference>
<dbReference type="InterPro" id="IPR003959">
    <property type="entry name" value="ATPase_AAA_core"/>
</dbReference>
<dbReference type="Proteomes" id="UP000288716">
    <property type="component" value="Unassembled WGS sequence"/>
</dbReference>
<keyword evidence="1 4" id="KW-0813">Transport</keyword>
<dbReference type="InterPro" id="IPR039812">
    <property type="entry name" value="Vesicle-fus_ATPase"/>
</dbReference>
<keyword evidence="3" id="KW-0067">ATP-binding</keyword>
<dbReference type="VEuPathDB" id="VectorBase:LDEU013382"/>
<dbReference type="PROSITE" id="PS00674">
    <property type="entry name" value="AAA"/>
    <property type="match status" value="1"/>
</dbReference>
<evidence type="ECO:0000313" key="7">
    <source>
        <dbReference type="Proteomes" id="UP000288716"/>
    </source>
</evidence>
<keyword evidence="4" id="KW-0460">Magnesium</keyword>
<name>A0A443RTZ8_9ACAR</name>
<comment type="cofactor">
    <cofactor evidence="4">
        <name>Mg(2+)</name>
        <dbReference type="ChEBI" id="CHEBI:18420"/>
    </cofactor>
    <text evidence="4">Binds 1 Mg(2+) ion per subunit.</text>
</comment>
<evidence type="ECO:0000313" key="6">
    <source>
        <dbReference type="EMBL" id="RWS18658.1"/>
    </source>
</evidence>
<dbReference type="FunFam" id="3.40.50.300:FF:000154">
    <property type="entry name" value="Vesicle-fusing ATPase 1"/>
    <property type="match status" value="1"/>
</dbReference>
<comment type="similarity">
    <text evidence="3">Belongs to the AAA ATPase family.</text>
</comment>
<dbReference type="InterPro" id="IPR027417">
    <property type="entry name" value="P-loop_NTPase"/>
</dbReference>
<dbReference type="PANTHER" id="PTHR23078:SF2">
    <property type="entry name" value="VESICLE-FUSING ATPASE"/>
    <property type="match status" value="1"/>
</dbReference>
<keyword evidence="4" id="KW-0963">Cytoplasm</keyword>
<dbReference type="PANTHER" id="PTHR23078">
    <property type="entry name" value="VESICULAR-FUSION PROTEIN NSF"/>
    <property type="match status" value="1"/>
</dbReference>
<dbReference type="STRING" id="299467.A0A443RTZ8"/>
<keyword evidence="4" id="KW-0378">Hydrolase</keyword>
<comment type="catalytic activity">
    <reaction evidence="4">
        <text>ATP + H2O = ADP + phosphate + H(+)</text>
        <dbReference type="Rhea" id="RHEA:13065"/>
        <dbReference type="ChEBI" id="CHEBI:15377"/>
        <dbReference type="ChEBI" id="CHEBI:15378"/>
        <dbReference type="ChEBI" id="CHEBI:30616"/>
        <dbReference type="ChEBI" id="CHEBI:43474"/>
        <dbReference type="ChEBI" id="CHEBI:456216"/>
        <dbReference type="EC" id="3.6.4.6"/>
    </reaction>
</comment>
<dbReference type="SUPFAM" id="SSF52540">
    <property type="entry name" value="P-loop containing nucleoside triphosphate hydrolases"/>
    <property type="match status" value="1"/>
</dbReference>
<keyword evidence="4" id="KW-0931">ER-Golgi transport</keyword>
<organism evidence="6 7">
    <name type="scientific">Leptotrombidium deliense</name>
    <dbReference type="NCBI Taxonomy" id="299467"/>
    <lineage>
        <taxon>Eukaryota</taxon>
        <taxon>Metazoa</taxon>
        <taxon>Ecdysozoa</taxon>
        <taxon>Arthropoda</taxon>
        <taxon>Chelicerata</taxon>
        <taxon>Arachnida</taxon>
        <taxon>Acari</taxon>
        <taxon>Acariformes</taxon>
        <taxon>Trombidiformes</taxon>
        <taxon>Prostigmata</taxon>
        <taxon>Anystina</taxon>
        <taxon>Parasitengona</taxon>
        <taxon>Trombiculoidea</taxon>
        <taxon>Trombiculidae</taxon>
        <taxon>Leptotrombidium</taxon>
    </lineage>
</organism>
<dbReference type="InterPro" id="IPR003960">
    <property type="entry name" value="ATPase_AAA_CS"/>
</dbReference>